<evidence type="ECO:0000256" key="2">
    <source>
        <dbReference type="ARBA" id="ARBA00022448"/>
    </source>
</evidence>
<dbReference type="GO" id="GO:0005886">
    <property type="term" value="C:plasma membrane"/>
    <property type="evidence" value="ECO:0007669"/>
    <property type="project" value="TreeGrafter"/>
</dbReference>
<organism evidence="11 12">
    <name type="scientific">Microbacterium oryzae</name>
    <dbReference type="NCBI Taxonomy" id="743009"/>
    <lineage>
        <taxon>Bacteria</taxon>
        <taxon>Bacillati</taxon>
        <taxon>Actinomycetota</taxon>
        <taxon>Actinomycetes</taxon>
        <taxon>Micrococcales</taxon>
        <taxon>Microbacteriaceae</taxon>
        <taxon>Microbacterium</taxon>
    </lineage>
</organism>
<feature type="transmembrane region" description="Helical" evidence="10">
    <location>
        <begin position="28"/>
        <end position="50"/>
    </location>
</feature>
<evidence type="ECO:0000256" key="5">
    <source>
        <dbReference type="ARBA" id="ARBA00022605"/>
    </source>
</evidence>
<keyword evidence="3" id="KW-1003">Cell membrane</keyword>
<keyword evidence="8" id="KW-0764">Sulfate transport</keyword>
<dbReference type="OrthoDB" id="3375053at2"/>
<dbReference type="InterPro" id="IPR059112">
    <property type="entry name" value="CysZ/EI24"/>
</dbReference>
<name>A0A6I6E4X3_9MICO</name>
<protein>
    <recommendedName>
        <fullName evidence="13">EI24 domain-containing protein</fullName>
    </recommendedName>
</protein>
<dbReference type="GO" id="GO:0019344">
    <property type="term" value="P:cysteine biosynthetic process"/>
    <property type="evidence" value="ECO:0007669"/>
    <property type="project" value="TreeGrafter"/>
</dbReference>
<evidence type="ECO:0000313" key="11">
    <source>
        <dbReference type="EMBL" id="QGU26358.1"/>
    </source>
</evidence>
<reference evidence="11 12" key="1">
    <citation type="submission" date="2018-09" db="EMBL/GenBank/DDBJ databases">
        <title>Whole genome sequencing of Microbacterium oryzae strain MB-10T.</title>
        <authorList>
            <person name="Das S.K."/>
        </authorList>
    </citation>
    <scope>NUCLEOTIDE SEQUENCE [LARGE SCALE GENOMIC DNA]</scope>
    <source>
        <strain evidence="11 12">MB-10</strain>
    </source>
</reference>
<evidence type="ECO:0000256" key="3">
    <source>
        <dbReference type="ARBA" id="ARBA00022475"/>
    </source>
</evidence>
<evidence type="ECO:0008006" key="13">
    <source>
        <dbReference type="Google" id="ProtNLM"/>
    </source>
</evidence>
<evidence type="ECO:0000256" key="4">
    <source>
        <dbReference type="ARBA" id="ARBA00022519"/>
    </source>
</evidence>
<dbReference type="GO" id="GO:0000103">
    <property type="term" value="P:sulfate assimilation"/>
    <property type="evidence" value="ECO:0007669"/>
    <property type="project" value="TreeGrafter"/>
</dbReference>
<evidence type="ECO:0000256" key="8">
    <source>
        <dbReference type="ARBA" id="ARBA00023032"/>
    </source>
</evidence>
<dbReference type="PANTHER" id="PTHR37468">
    <property type="entry name" value="SULFATE TRANSPORTER CYSZ"/>
    <property type="match status" value="1"/>
</dbReference>
<evidence type="ECO:0000256" key="9">
    <source>
        <dbReference type="ARBA" id="ARBA00023136"/>
    </source>
</evidence>
<accession>A0A6I6E4X3</accession>
<keyword evidence="5" id="KW-0028">Amino-acid biosynthesis</keyword>
<keyword evidence="6 10" id="KW-0812">Transmembrane</keyword>
<dbReference type="Pfam" id="PF07264">
    <property type="entry name" value="EI24"/>
    <property type="match status" value="1"/>
</dbReference>
<evidence type="ECO:0000256" key="7">
    <source>
        <dbReference type="ARBA" id="ARBA00022989"/>
    </source>
</evidence>
<dbReference type="AlphaFoldDB" id="A0A6I6E4X3"/>
<dbReference type="GO" id="GO:0009675">
    <property type="term" value="F:high-affinity sulfate:proton symporter activity"/>
    <property type="evidence" value="ECO:0007669"/>
    <property type="project" value="TreeGrafter"/>
</dbReference>
<keyword evidence="2" id="KW-0813">Transport</keyword>
<evidence type="ECO:0000256" key="1">
    <source>
        <dbReference type="ARBA" id="ARBA00004141"/>
    </source>
</evidence>
<dbReference type="EMBL" id="CP032550">
    <property type="protein sequence ID" value="QGU26358.1"/>
    <property type="molecule type" value="Genomic_DNA"/>
</dbReference>
<dbReference type="InterPro" id="IPR050480">
    <property type="entry name" value="CysZ-like"/>
</dbReference>
<keyword evidence="4" id="KW-0997">Cell inner membrane</keyword>
<keyword evidence="9 10" id="KW-0472">Membrane</keyword>
<gene>
    <name evidence="11" type="ORF">D7D94_00595</name>
</gene>
<feature type="transmembrane region" description="Helical" evidence="10">
    <location>
        <begin position="203"/>
        <end position="228"/>
    </location>
</feature>
<keyword evidence="12" id="KW-1185">Reference proteome</keyword>
<dbReference type="Proteomes" id="UP000422989">
    <property type="component" value="Chromosome"/>
</dbReference>
<sequence length="249" mass="25625">MREFWAGVRTVGSGFGWWRRRPRVMAAALLPAALVGAVLTTGLIVLGAFLPEIASALTPWADGWASGWAAAIRLLVGAALLAGAVVLAVATFTALSLLVGEPFYDRVWRSVESARAEAVPDAGYGMWRAAGDAISLVLRGLGIAVLTLAVGFVPVAGAVLAAVLGAVLSGWMLADELTSRALTARGFGPAERRALRRASRARVLGFGVATHLCLIVPLGAVIAMPAAVAGSTLLAHALLDRAQDSGVRG</sequence>
<feature type="transmembrane region" description="Helical" evidence="10">
    <location>
        <begin position="136"/>
        <end position="153"/>
    </location>
</feature>
<dbReference type="RefSeq" id="WP_156240748.1">
    <property type="nucleotide sequence ID" value="NZ_BAAAZL010000002.1"/>
</dbReference>
<keyword evidence="7 10" id="KW-1133">Transmembrane helix</keyword>
<evidence type="ECO:0000256" key="10">
    <source>
        <dbReference type="SAM" id="Phobius"/>
    </source>
</evidence>
<dbReference type="PANTHER" id="PTHR37468:SF1">
    <property type="entry name" value="SULFATE TRANSPORTER CYSZ"/>
    <property type="match status" value="1"/>
</dbReference>
<evidence type="ECO:0000313" key="12">
    <source>
        <dbReference type="Proteomes" id="UP000422989"/>
    </source>
</evidence>
<feature type="transmembrane region" description="Helical" evidence="10">
    <location>
        <begin position="70"/>
        <end position="99"/>
    </location>
</feature>
<evidence type="ECO:0000256" key="6">
    <source>
        <dbReference type="ARBA" id="ARBA00022692"/>
    </source>
</evidence>
<feature type="transmembrane region" description="Helical" evidence="10">
    <location>
        <begin position="159"/>
        <end position="182"/>
    </location>
</feature>
<proteinExistence type="predicted"/>
<comment type="subcellular location">
    <subcellularLocation>
        <location evidence="1">Membrane</location>
        <topology evidence="1">Multi-pass membrane protein</topology>
    </subcellularLocation>
</comment>
<dbReference type="KEGG" id="moj:D7D94_00595"/>